<comment type="similarity">
    <text evidence="1">Belongs to the polysaccharide lyase 8 family.</text>
</comment>
<keyword evidence="6" id="KW-1185">Reference proteome</keyword>
<dbReference type="InterPro" id="IPR014718">
    <property type="entry name" value="GH-type_carb-bd"/>
</dbReference>
<dbReference type="Gene3D" id="2.70.98.10">
    <property type="match status" value="1"/>
</dbReference>
<dbReference type="Pfam" id="PF02278">
    <property type="entry name" value="Lyase_8"/>
    <property type="match status" value="1"/>
</dbReference>
<organism evidence="5 6">
    <name type="scientific">Moelleriella libera RCEF 2490</name>
    <dbReference type="NCBI Taxonomy" id="1081109"/>
    <lineage>
        <taxon>Eukaryota</taxon>
        <taxon>Fungi</taxon>
        <taxon>Dikarya</taxon>
        <taxon>Ascomycota</taxon>
        <taxon>Pezizomycotina</taxon>
        <taxon>Sordariomycetes</taxon>
        <taxon>Hypocreomycetidae</taxon>
        <taxon>Hypocreales</taxon>
        <taxon>Clavicipitaceae</taxon>
        <taxon>Moelleriella</taxon>
    </lineage>
</organism>
<dbReference type="InterPro" id="IPR003159">
    <property type="entry name" value="Lyase_8_central_dom"/>
</dbReference>
<accession>A0A168EPK4</accession>
<sequence length="799" mass="86579">MRASLPCLAIAGCSALSGASVTSTTDELAIIAARRIDDLAQFPDPPWVSQIPAWLASQKSDGTWADVNYVSGCAAQRANWPIQAHWNRLITFAAAWSGANPAIPQDWTNSRDLLRAISKGLDFWFSNDYKPADCLGNGGLSAGACPCGTPGLWNTLTLPQNWYSQAVLIPQLCATTCLLLKGANLTASQQAGCERIPRRAYDLRDGSYGTGGNLTGANVILVMQNSASLALYTNDATMLRDVYNRAMSVITFADKALQDGIHRDGSFLQHAGILYNGNYGKDLLNAFIQLEGEAIGTSFAAGNATRDTVATQIRGNEWMIYVDNQSKEEHWDFNVIGRFVAFPTADLQASADIYFNVSKLAAAVFDFSGHNNVSDTIRRLQSNGTEKLVGNKGFWASDYMVSVNRNCASPPKLMTMVLFLTIRFCCRTKMISSRSRNTEAINSANPYGYHLGQGTMFSYVRGDEYKDIMHAWDWNLIPGTTALLNQPRLSKNASENLGKKDFVGVVSDGKVGAAVQDYLDPLDGSLSYRKAWFFQNDSVVVVISDIKKHVADDAPVITVLDNRASQGGNIWVDGNSVPGGSVQGQTLYYGGNGYIAHDAPFNLTLFEGERTGNWSDISTSKAGVTSVSIFSAYTTIDNTTFSYSFFPATSQGRLNLEQQTPSAKPVTGKGVSGAMGSGRLSLVFWPDGHESIKLNLRDIGWGSSGSVAIISAQPAVYLFSRQEEDAANRIALIITLSDPTQLADSISLSMKFEGTRVAPDSCKTKYAATGNDMQVAFEAELPRGSMAGFSVSWKMNLEF</sequence>
<name>A0A168EPK4_9HYPO</name>
<dbReference type="PANTHER" id="PTHR38481">
    <property type="entry name" value="HYALURONATE LYASE"/>
    <property type="match status" value="1"/>
</dbReference>
<evidence type="ECO:0000313" key="5">
    <source>
        <dbReference type="EMBL" id="KZZ99019.1"/>
    </source>
</evidence>
<feature type="chain" id="PRO_5007896561" evidence="2">
    <location>
        <begin position="20"/>
        <end position="799"/>
    </location>
</feature>
<dbReference type="GO" id="GO:0016837">
    <property type="term" value="F:carbon-oxygen lyase activity, acting on polysaccharides"/>
    <property type="evidence" value="ECO:0007669"/>
    <property type="project" value="UniProtKB-ARBA"/>
</dbReference>
<dbReference type="OrthoDB" id="5980780at2759"/>
<proteinExistence type="inferred from homology"/>
<dbReference type="PANTHER" id="PTHR38481:SF1">
    <property type="entry name" value="HYALURONATE LYASE"/>
    <property type="match status" value="1"/>
</dbReference>
<dbReference type="GO" id="GO:0005975">
    <property type="term" value="P:carbohydrate metabolic process"/>
    <property type="evidence" value="ECO:0007669"/>
    <property type="project" value="InterPro"/>
</dbReference>
<evidence type="ECO:0000259" key="4">
    <source>
        <dbReference type="Pfam" id="PF08124"/>
    </source>
</evidence>
<feature type="signal peptide" evidence="2">
    <location>
        <begin position="1"/>
        <end position="19"/>
    </location>
</feature>
<gene>
    <name evidence="5" type="ORF">AAL_02570</name>
</gene>
<protein>
    <submittedName>
        <fullName evidence="5">Polysaccharide lyase family 8 protein</fullName>
    </submittedName>
</protein>
<comment type="caution">
    <text evidence="5">The sequence shown here is derived from an EMBL/GenBank/DDBJ whole genome shotgun (WGS) entry which is preliminary data.</text>
</comment>
<dbReference type="Gene3D" id="1.50.10.100">
    <property type="entry name" value="Chondroitin AC/alginate lyase"/>
    <property type="match status" value="1"/>
</dbReference>
<evidence type="ECO:0000256" key="1">
    <source>
        <dbReference type="ARBA" id="ARBA00006699"/>
    </source>
</evidence>
<dbReference type="AlphaFoldDB" id="A0A168EPK4"/>
<dbReference type="Pfam" id="PF08124">
    <property type="entry name" value="Lyase_8_N"/>
    <property type="match status" value="1"/>
</dbReference>
<dbReference type="GO" id="GO:0005576">
    <property type="term" value="C:extracellular region"/>
    <property type="evidence" value="ECO:0007669"/>
    <property type="project" value="InterPro"/>
</dbReference>
<dbReference type="EMBL" id="AZGY01000004">
    <property type="protein sequence ID" value="KZZ99019.1"/>
    <property type="molecule type" value="Genomic_DNA"/>
</dbReference>
<dbReference type="Proteomes" id="UP000078544">
    <property type="component" value="Unassembled WGS sequence"/>
</dbReference>
<evidence type="ECO:0000256" key="2">
    <source>
        <dbReference type="SAM" id="SignalP"/>
    </source>
</evidence>
<dbReference type="InterPro" id="IPR008929">
    <property type="entry name" value="Chondroitin_lyas"/>
</dbReference>
<dbReference type="GO" id="GO:0030246">
    <property type="term" value="F:carbohydrate binding"/>
    <property type="evidence" value="ECO:0007669"/>
    <property type="project" value="InterPro"/>
</dbReference>
<dbReference type="InterPro" id="IPR011013">
    <property type="entry name" value="Gal_mutarotase_sf_dom"/>
</dbReference>
<evidence type="ECO:0000259" key="3">
    <source>
        <dbReference type="Pfam" id="PF02278"/>
    </source>
</evidence>
<evidence type="ECO:0000313" key="6">
    <source>
        <dbReference type="Proteomes" id="UP000078544"/>
    </source>
</evidence>
<dbReference type="SUPFAM" id="SSF48230">
    <property type="entry name" value="Chondroitin AC/alginate lyase"/>
    <property type="match status" value="1"/>
</dbReference>
<keyword evidence="2" id="KW-0732">Signal</keyword>
<feature type="domain" description="Polysaccharide lyase 8 N-terminal alpha-helical" evidence="4">
    <location>
        <begin position="160"/>
        <end position="314"/>
    </location>
</feature>
<dbReference type="InterPro" id="IPR038970">
    <property type="entry name" value="Lyase_8"/>
</dbReference>
<dbReference type="SUPFAM" id="SSF74650">
    <property type="entry name" value="Galactose mutarotase-like"/>
    <property type="match status" value="1"/>
</dbReference>
<feature type="domain" description="Polysaccharide lyase family 8 central" evidence="3">
    <location>
        <begin position="393"/>
        <end position="649"/>
    </location>
</feature>
<reference evidence="5 6" key="1">
    <citation type="journal article" date="2016" name="Genome Biol. Evol.">
        <title>Divergent and convergent evolution of fungal pathogenicity.</title>
        <authorList>
            <person name="Shang Y."/>
            <person name="Xiao G."/>
            <person name="Zheng P."/>
            <person name="Cen K."/>
            <person name="Zhan S."/>
            <person name="Wang C."/>
        </authorList>
    </citation>
    <scope>NUCLEOTIDE SEQUENCE [LARGE SCALE GENOMIC DNA]</scope>
    <source>
        <strain evidence="5 6">RCEF 2490</strain>
    </source>
</reference>
<dbReference type="InterPro" id="IPR012970">
    <property type="entry name" value="Lyase_8_alpha_N"/>
</dbReference>
<keyword evidence="5" id="KW-0456">Lyase</keyword>